<evidence type="ECO:0000256" key="7">
    <source>
        <dbReference type="ARBA" id="ARBA00022763"/>
    </source>
</evidence>
<evidence type="ECO:0000256" key="6">
    <source>
        <dbReference type="ARBA" id="ARBA00022737"/>
    </source>
</evidence>
<dbReference type="Pfam" id="PF09494">
    <property type="entry name" value="Slx4"/>
    <property type="match status" value="1"/>
</dbReference>
<keyword evidence="11" id="KW-0233">DNA recombination</keyword>
<dbReference type="Pfam" id="PF00651">
    <property type="entry name" value="BTB"/>
    <property type="match status" value="1"/>
</dbReference>
<keyword evidence="20" id="KW-1185">Reference proteome</keyword>
<dbReference type="PANTHER" id="PTHR21541">
    <property type="entry name" value="BTB POZ DOMAIN CONTAINING 12"/>
    <property type="match status" value="1"/>
</dbReference>
<evidence type="ECO:0000256" key="16">
    <source>
        <dbReference type="ARBA" id="ARBA00076095"/>
    </source>
</evidence>
<evidence type="ECO:0000313" key="19">
    <source>
        <dbReference type="EMBL" id="KAG2457937.1"/>
    </source>
</evidence>
<dbReference type="PANTHER" id="PTHR21541:SF3">
    <property type="entry name" value="STRUCTURE-SPECIFIC ENDONUCLEASE SUBUNIT SLX4"/>
    <property type="match status" value="1"/>
</dbReference>
<feature type="region of interest" description="Disordered" evidence="17">
    <location>
        <begin position="250"/>
        <end position="275"/>
    </location>
</feature>
<feature type="compositionally biased region" description="Low complexity" evidence="17">
    <location>
        <begin position="818"/>
        <end position="838"/>
    </location>
</feature>
<dbReference type="InterPro" id="IPR018574">
    <property type="entry name" value="Structure-sp_endonuc_su_Slx4"/>
</dbReference>
<feature type="compositionally biased region" description="Basic and acidic residues" evidence="17">
    <location>
        <begin position="713"/>
        <end position="725"/>
    </location>
</feature>
<gene>
    <name evidence="19" type="primary">Slx4</name>
    <name evidence="19" type="ORF">GTO96_0009114</name>
</gene>
<evidence type="ECO:0000256" key="8">
    <source>
        <dbReference type="ARBA" id="ARBA00022771"/>
    </source>
</evidence>
<dbReference type="GO" id="GO:0004519">
    <property type="term" value="F:endonuclease activity"/>
    <property type="evidence" value="ECO:0007669"/>
    <property type="project" value="UniProtKB-KW"/>
</dbReference>
<dbReference type="GO" id="GO:0032206">
    <property type="term" value="P:positive regulation of telomere maintenance"/>
    <property type="evidence" value="ECO:0007669"/>
    <property type="project" value="UniProtKB-ARBA"/>
</dbReference>
<feature type="domain" description="BTB" evidence="18">
    <location>
        <begin position="490"/>
        <end position="564"/>
    </location>
</feature>
<accession>A0A8X7WZU3</accession>
<feature type="region of interest" description="Disordered" evidence="17">
    <location>
        <begin position="689"/>
        <end position="725"/>
    </location>
</feature>
<comment type="caution">
    <text evidence="19">The sequence shown here is derived from an EMBL/GenBank/DDBJ whole genome shotgun (WGS) entry which is preliminary data.</text>
</comment>
<dbReference type="SUPFAM" id="SSF54695">
    <property type="entry name" value="POZ domain"/>
    <property type="match status" value="1"/>
</dbReference>
<proteinExistence type="inferred from homology"/>
<keyword evidence="19" id="KW-0540">Nuclease</keyword>
<feature type="compositionally biased region" description="Basic and acidic residues" evidence="17">
    <location>
        <begin position="654"/>
        <end position="675"/>
    </location>
</feature>
<feature type="compositionally biased region" description="Acidic residues" evidence="17">
    <location>
        <begin position="919"/>
        <end position="935"/>
    </location>
</feature>
<keyword evidence="9" id="KW-0862">Zinc</keyword>
<evidence type="ECO:0000256" key="14">
    <source>
        <dbReference type="ARBA" id="ARBA00029496"/>
    </source>
</evidence>
<dbReference type="GO" id="GO:0033557">
    <property type="term" value="C:Slx1-Slx4 complex"/>
    <property type="evidence" value="ECO:0007669"/>
    <property type="project" value="InterPro"/>
</dbReference>
<feature type="compositionally biased region" description="Polar residues" evidence="17">
    <location>
        <begin position="861"/>
        <end position="888"/>
    </location>
</feature>
<evidence type="ECO:0000256" key="3">
    <source>
        <dbReference type="ARBA" id="ARBA00022499"/>
    </source>
</evidence>
<dbReference type="PROSITE" id="PS50097">
    <property type="entry name" value="BTB"/>
    <property type="match status" value="1"/>
</dbReference>
<feature type="region of interest" description="Disordered" evidence="17">
    <location>
        <begin position="1450"/>
        <end position="1475"/>
    </location>
</feature>
<evidence type="ECO:0000313" key="20">
    <source>
        <dbReference type="Proteomes" id="UP000886611"/>
    </source>
</evidence>
<dbReference type="Gene3D" id="3.30.710.10">
    <property type="entry name" value="Potassium Channel Kv1.1, Chain A"/>
    <property type="match status" value="1"/>
</dbReference>
<evidence type="ECO:0000256" key="15">
    <source>
        <dbReference type="ARBA" id="ARBA00064578"/>
    </source>
</evidence>
<reference evidence="19 20" key="1">
    <citation type="journal article" date="2021" name="Cell">
        <title>Tracing the genetic footprints of vertebrate landing in non-teleost ray-finned fishes.</title>
        <authorList>
            <person name="Bi X."/>
            <person name="Wang K."/>
            <person name="Yang L."/>
            <person name="Pan H."/>
            <person name="Jiang H."/>
            <person name="Wei Q."/>
            <person name="Fang M."/>
            <person name="Yu H."/>
            <person name="Zhu C."/>
            <person name="Cai Y."/>
            <person name="He Y."/>
            <person name="Gan X."/>
            <person name="Zeng H."/>
            <person name="Yu D."/>
            <person name="Zhu Y."/>
            <person name="Jiang H."/>
            <person name="Qiu Q."/>
            <person name="Yang H."/>
            <person name="Zhang Y.E."/>
            <person name="Wang W."/>
            <person name="Zhu M."/>
            <person name="He S."/>
            <person name="Zhang G."/>
        </authorList>
    </citation>
    <scope>NUCLEOTIDE SEQUENCE [LARGE SCALE GENOMIC DNA]</scope>
    <source>
        <strain evidence="19">Bchr_013</strain>
    </source>
</reference>
<protein>
    <recommendedName>
        <fullName evidence="14">Structure-specific endonuclease subunit SLX4</fullName>
    </recommendedName>
    <alternativeName>
        <fullName evidence="16">BTB/POZ domain-containing protein 12</fullName>
    </alternativeName>
</protein>
<evidence type="ECO:0000256" key="4">
    <source>
        <dbReference type="ARBA" id="ARBA00022553"/>
    </source>
</evidence>
<dbReference type="GO" id="GO:0006281">
    <property type="term" value="P:DNA repair"/>
    <property type="evidence" value="ECO:0007669"/>
    <property type="project" value="UniProtKB-KW"/>
</dbReference>
<dbReference type="InterPro" id="IPR000210">
    <property type="entry name" value="BTB/POZ_dom"/>
</dbReference>
<dbReference type="GO" id="GO:0090656">
    <property type="term" value="P:t-circle formation"/>
    <property type="evidence" value="ECO:0007669"/>
    <property type="project" value="UniProtKB-ARBA"/>
</dbReference>
<feature type="compositionally biased region" description="Polar residues" evidence="17">
    <location>
        <begin position="1343"/>
        <end position="1363"/>
    </location>
</feature>
<evidence type="ECO:0000256" key="1">
    <source>
        <dbReference type="ARBA" id="ARBA00004123"/>
    </source>
</evidence>
<keyword evidence="19" id="KW-0255">Endonuclease</keyword>
<comment type="subunit">
    <text evidence="15">Forms a heterodimer with SLX1A/GIYD1. Interacts with ERCC4/XPF; catalytic subunit of the ERCC4-ERCC1 endonuclease. Interacts with MUS81; catalytic subunit of the MUS81-EME1 endonuclease. Interacts with MSH2; component of the MSH2-MSH3 mismatch repair complex. Interacts with TERF2-TERF2IP. Interacts with PLK1 and SLX4IP.</text>
</comment>
<evidence type="ECO:0000259" key="18">
    <source>
        <dbReference type="PROSITE" id="PS50097"/>
    </source>
</evidence>
<keyword evidence="19" id="KW-0378">Hydrolase</keyword>
<feature type="region of interest" description="Disordered" evidence="17">
    <location>
        <begin position="436"/>
        <end position="463"/>
    </location>
</feature>
<feature type="region of interest" description="Disordered" evidence="17">
    <location>
        <begin position="183"/>
        <end position="220"/>
    </location>
</feature>
<keyword evidence="6" id="KW-0677">Repeat</keyword>
<dbReference type="GO" id="GO:0006260">
    <property type="term" value="P:DNA replication"/>
    <property type="evidence" value="ECO:0007669"/>
    <property type="project" value="InterPro"/>
</dbReference>
<dbReference type="GO" id="GO:0000712">
    <property type="term" value="P:resolution of meiotic recombination intermediates"/>
    <property type="evidence" value="ECO:0007669"/>
    <property type="project" value="TreeGrafter"/>
</dbReference>
<evidence type="ECO:0000256" key="2">
    <source>
        <dbReference type="ARBA" id="ARBA00006661"/>
    </source>
</evidence>
<sequence>MENSDDEFADLSSRLLKRNKKQEGNGNASHTAEEKCRVARKTKRTAKAGPPDKPPSVQPHSPSGHRPESRGVLGQQSDEALARAIQKILDMEGTEDGGQSLEGLFCHICQKDLSAMNCTRRAQHINRCLDQSEAKPAIPGCPICGRRFTSLKSRAAHLKSCATAMAVPTSALIEAVQQQAKERLSGGTREGLTGGQVKRKGTTGIRRPTKKMKRKEEPMDENTMVALALSRSLMEQDMAPAIDGQLPTTKLWKPLDSADKKPRKKRPAAAAPPPLLLTRDPEEAFRRIQERATALLLRERAQINSTPPLPASHVSWDHGKSRLWDRSALSGHGGLQDFYTTTLLPAVRPWSSVQRQTEDDVKGAGGSDASAECGVAPATGLGGPEGLVTDPPYPFAHQTVCASQSSQSQQALRDLMELAEEGLSLSQGDPSVFARRLGASSGSSGRDAGPSVKLTSHPGASCARRGSQDLLALRKLASDLGGMINNPQLSDVQFQTDCGGLLFGHLFLLYARCPKLVEAVNEDGFLVEEEGLPQSRRLLLSGVSVDAMRDFLAYLYTAQVSIGRTTLDELRGLAVRFGVDDLLDLCAALAAGGGDDDDEEEEVVVPEVSMHEEEDEEPRRDCECGEENFRELLRSMWVNDDDDDDDRESCDLYGRPKPDTITEEEDHRDNERVNDEELEEIYEFALTQRKTMGTLAVSDEEDGVPSKICEGNEEPRQGKSPAENELRLLTLELSLSLEDGCQGPSGHIQPSPEEGLCRLTSAEVSLAGANRSSSGGADGDQSHEGPVQESSRSEARDKFSSRTPARPGEDSMPGSRASSLVDLSGGSPLSLPVLGLSPVTPPKPGERSAAAKTRIGDSPVMPTNTRVPLFSICSSPVTKAKPPSNTEGPPSPLRFKLGCPTSPIASRGMRSTWSLSVPSEDEVIVLSDSDEEAEDGKERQGSKSNSPVLKVQQRDDESRSTWTPERPQAGVWMRESQSGSRRSGATDASLGDNTSVDTSWLIPATPVPTTARAVQWSARAPSLLKSSADVTGHGSVWARGCEVGRECPVQQSPSGDHLDTNNGSSCGTSEGRHITNVTLGSRATLAESRRTMNSSSIGEDEGPAGCKNCHASESPEVFEADCDNDGRWQTCGEAQAESPPVQNAMEEADESFCLIGEPPLPFDDDGGWDASEGLGNVDDGTPSSRYSEEERVGALGVRRSPARGDARLWEEESSPVLLPLSQRLAASAPNQLLKMPAVVKKSVPRGAVVPITPMPAYAHMETPELKAQLGRFGVRPLPKRQMILKLREIHQYTHQVVSSDSEDEAVARRPTARSHAPPNPPPLGEGQRPTSTQEQGHPETESESLAPSQASHSDESFSSQRSNPEALEPSDDDDDDEAVPPSQVAAREAEKMAAVKKLILSNPDLHRQVLLYEPLVLCQLQAHLKEAGVRLGAAKLLDFLDSHCITFTTAKPHRRQRGTKKSKGPLPKKGGRAVS</sequence>
<keyword evidence="3" id="KW-1017">Isopeptide bond</keyword>
<feature type="compositionally biased region" description="Acidic residues" evidence="17">
    <location>
        <begin position="1368"/>
        <end position="1378"/>
    </location>
</feature>
<dbReference type="EMBL" id="JAATIS010007912">
    <property type="protein sequence ID" value="KAG2457937.1"/>
    <property type="molecule type" value="Genomic_DNA"/>
</dbReference>
<comment type="similarity">
    <text evidence="2">Belongs to the SLX4 family.</text>
</comment>
<dbReference type="CDD" id="cd22999">
    <property type="entry name" value="SAP_SLX4"/>
    <property type="match status" value="1"/>
</dbReference>
<feature type="compositionally biased region" description="Basic residues" evidence="17">
    <location>
        <begin position="197"/>
        <end position="213"/>
    </location>
</feature>
<dbReference type="FunFam" id="3.30.710.10:FF:000116">
    <property type="entry name" value="SLX4 structure-specific endonuclease subunit"/>
    <property type="match status" value="1"/>
</dbReference>
<feature type="region of interest" description="Disordered" evidence="17">
    <location>
        <begin position="1294"/>
        <end position="1385"/>
    </location>
</feature>
<feature type="region of interest" description="Disordered" evidence="17">
    <location>
        <begin position="738"/>
        <end position="1001"/>
    </location>
</feature>
<evidence type="ECO:0000256" key="11">
    <source>
        <dbReference type="ARBA" id="ARBA00023172"/>
    </source>
</evidence>
<evidence type="ECO:0000256" key="12">
    <source>
        <dbReference type="ARBA" id="ARBA00023204"/>
    </source>
</evidence>
<dbReference type="Proteomes" id="UP000886611">
    <property type="component" value="Unassembled WGS sequence"/>
</dbReference>
<feature type="region of interest" description="Disordered" evidence="17">
    <location>
        <begin position="640"/>
        <end position="676"/>
    </location>
</feature>
<feature type="non-terminal residue" evidence="19">
    <location>
        <position position="1475"/>
    </location>
</feature>
<feature type="compositionally biased region" description="Basic residues" evidence="17">
    <location>
        <begin position="1451"/>
        <end position="1463"/>
    </location>
</feature>
<evidence type="ECO:0000256" key="10">
    <source>
        <dbReference type="ARBA" id="ARBA00022843"/>
    </source>
</evidence>
<feature type="region of interest" description="Disordered" evidence="17">
    <location>
        <begin position="1"/>
        <end position="75"/>
    </location>
</feature>
<keyword evidence="10" id="KW-0832">Ubl conjugation</keyword>
<feature type="compositionally biased region" description="Basic and acidic residues" evidence="17">
    <location>
        <begin position="791"/>
        <end position="800"/>
    </location>
</feature>
<evidence type="ECO:0000256" key="9">
    <source>
        <dbReference type="ARBA" id="ARBA00022833"/>
    </source>
</evidence>
<dbReference type="GO" id="GO:0008270">
    <property type="term" value="F:zinc ion binding"/>
    <property type="evidence" value="ECO:0007669"/>
    <property type="project" value="UniProtKB-KW"/>
</dbReference>
<evidence type="ECO:0000256" key="13">
    <source>
        <dbReference type="ARBA" id="ARBA00023242"/>
    </source>
</evidence>
<feature type="compositionally biased region" description="Polar residues" evidence="17">
    <location>
        <begin position="1049"/>
        <end position="1068"/>
    </location>
</feature>
<keyword evidence="13" id="KW-0539">Nucleus</keyword>
<dbReference type="InterPro" id="IPR011333">
    <property type="entry name" value="SKP1/BTB/POZ_sf"/>
</dbReference>
<keyword evidence="8" id="KW-0863">Zinc-finger</keyword>
<evidence type="ECO:0000256" key="17">
    <source>
        <dbReference type="SAM" id="MobiDB-lite"/>
    </source>
</evidence>
<keyword evidence="4" id="KW-0597">Phosphoprotein</keyword>
<organism evidence="19 20">
    <name type="scientific">Polypterus senegalus</name>
    <name type="common">Senegal bichir</name>
    <dbReference type="NCBI Taxonomy" id="55291"/>
    <lineage>
        <taxon>Eukaryota</taxon>
        <taxon>Metazoa</taxon>
        <taxon>Chordata</taxon>
        <taxon>Craniata</taxon>
        <taxon>Vertebrata</taxon>
        <taxon>Euteleostomi</taxon>
        <taxon>Actinopterygii</taxon>
        <taxon>Polypteriformes</taxon>
        <taxon>Polypteridae</taxon>
        <taxon>Polypterus</taxon>
    </lineage>
</organism>
<evidence type="ECO:0000256" key="5">
    <source>
        <dbReference type="ARBA" id="ARBA00022723"/>
    </source>
</evidence>
<name>A0A8X7WZU3_POLSE</name>
<feature type="region of interest" description="Disordered" evidence="17">
    <location>
        <begin position="1048"/>
        <end position="1105"/>
    </location>
</feature>
<comment type="subcellular location">
    <subcellularLocation>
        <location evidence="1">Nucleus</location>
    </subcellularLocation>
</comment>
<feature type="non-terminal residue" evidence="19">
    <location>
        <position position="1"/>
    </location>
</feature>
<keyword evidence="5" id="KW-0479">Metal-binding</keyword>
<keyword evidence="12" id="KW-0234">DNA repair</keyword>
<feature type="compositionally biased region" description="Low complexity" evidence="17">
    <location>
        <begin position="436"/>
        <end position="449"/>
    </location>
</feature>
<keyword evidence="7" id="KW-0227">DNA damage</keyword>